<gene>
    <name evidence="11" type="ORF">JGI23_01691</name>
</gene>
<evidence type="ECO:0000313" key="11">
    <source>
        <dbReference type="EMBL" id="CUT04313.1"/>
    </source>
</evidence>
<dbReference type="InterPro" id="IPR003730">
    <property type="entry name" value="Cu_polyphenol_OxRdtase"/>
</dbReference>
<evidence type="ECO:0000256" key="5">
    <source>
        <dbReference type="ARBA" id="ARBA00022801"/>
    </source>
</evidence>
<protein>
    <recommendedName>
        <fullName evidence="10">Purine nucleoside phosphorylase</fullName>
    </recommendedName>
</protein>
<dbReference type="CDD" id="cd16833">
    <property type="entry name" value="YfiH"/>
    <property type="match status" value="1"/>
</dbReference>
<comment type="catalytic activity">
    <reaction evidence="9">
        <text>S-methyl-5'-thioadenosine + phosphate = 5-(methylsulfanyl)-alpha-D-ribose 1-phosphate + adenine</text>
        <dbReference type="Rhea" id="RHEA:11852"/>
        <dbReference type="ChEBI" id="CHEBI:16708"/>
        <dbReference type="ChEBI" id="CHEBI:17509"/>
        <dbReference type="ChEBI" id="CHEBI:43474"/>
        <dbReference type="ChEBI" id="CHEBI:58533"/>
        <dbReference type="EC" id="2.4.2.28"/>
    </reaction>
    <physiologicalReaction direction="left-to-right" evidence="9">
        <dbReference type="Rhea" id="RHEA:11853"/>
    </physiologicalReaction>
</comment>
<evidence type="ECO:0000256" key="7">
    <source>
        <dbReference type="ARBA" id="ARBA00047989"/>
    </source>
</evidence>
<evidence type="ECO:0000313" key="12">
    <source>
        <dbReference type="Proteomes" id="UP000199197"/>
    </source>
</evidence>
<dbReference type="GO" id="GO:0005507">
    <property type="term" value="F:copper ion binding"/>
    <property type="evidence" value="ECO:0007669"/>
    <property type="project" value="TreeGrafter"/>
</dbReference>
<evidence type="ECO:0000256" key="3">
    <source>
        <dbReference type="ARBA" id="ARBA00022679"/>
    </source>
</evidence>
<comment type="catalytic activity">
    <reaction evidence="1">
        <text>inosine + phosphate = alpha-D-ribose 1-phosphate + hypoxanthine</text>
        <dbReference type="Rhea" id="RHEA:27646"/>
        <dbReference type="ChEBI" id="CHEBI:17368"/>
        <dbReference type="ChEBI" id="CHEBI:17596"/>
        <dbReference type="ChEBI" id="CHEBI:43474"/>
        <dbReference type="ChEBI" id="CHEBI:57720"/>
        <dbReference type="EC" id="2.4.2.1"/>
    </reaction>
    <physiologicalReaction direction="left-to-right" evidence="1">
        <dbReference type="Rhea" id="RHEA:27647"/>
    </physiologicalReaction>
</comment>
<comment type="similarity">
    <text evidence="2 10">Belongs to the purine nucleoside phosphorylase YfiH/LACC1 family.</text>
</comment>
<keyword evidence="6" id="KW-0862">Zinc</keyword>
<dbReference type="Gene3D" id="3.60.140.10">
    <property type="entry name" value="CNF1/YfiH-like putative cysteine hydrolases"/>
    <property type="match status" value="1"/>
</dbReference>
<dbReference type="SUPFAM" id="SSF64438">
    <property type="entry name" value="CNF1/YfiH-like putative cysteine hydrolases"/>
    <property type="match status" value="1"/>
</dbReference>
<dbReference type="Proteomes" id="UP000199197">
    <property type="component" value="Unassembled WGS sequence"/>
</dbReference>
<dbReference type="Pfam" id="PF02578">
    <property type="entry name" value="Cu-oxidase_4"/>
    <property type="match status" value="1"/>
</dbReference>
<comment type="catalytic activity">
    <reaction evidence="7">
        <text>adenosine + H2O + H(+) = inosine + NH4(+)</text>
        <dbReference type="Rhea" id="RHEA:24408"/>
        <dbReference type="ChEBI" id="CHEBI:15377"/>
        <dbReference type="ChEBI" id="CHEBI:15378"/>
        <dbReference type="ChEBI" id="CHEBI:16335"/>
        <dbReference type="ChEBI" id="CHEBI:17596"/>
        <dbReference type="ChEBI" id="CHEBI:28938"/>
        <dbReference type="EC" id="3.5.4.4"/>
    </reaction>
    <physiologicalReaction direction="left-to-right" evidence="7">
        <dbReference type="Rhea" id="RHEA:24409"/>
    </physiologicalReaction>
</comment>
<evidence type="ECO:0000256" key="2">
    <source>
        <dbReference type="ARBA" id="ARBA00007353"/>
    </source>
</evidence>
<evidence type="ECO:0000256" key="8">
    <source>
        <dbReference type="ARBA" id="ARBA00048968"/>
    </source>
</evidence>
<evidence type="ECO:0000256" key="9">
    <source>
        <dbReference type="ARBA" id="ARBA00049893"/>
    </source>
</evidence>
<dbReference type="InterPro" id="IPR038371">
    <property type="entry name" value="Cu_polyphenol_OxRdtase_sf"/>
</dbReference>
<dbReference type="AlphaFoldDB" id="A0A0P1P0T3"/>
<dbReference type="RefSeq" id="WP_159421155.1">
    <property type="nucleotide sequence ID" value="NZ_CZVW01000022.1"/>
</dbReference>
<dbReference type="PANTHER" id="PTHR30616">
    <property type="entry name" value="UNCHARACTERIZED PROTEIN YFIH"/>
    <property type="match status" value="1"/>
</dbReference>
<evidence type="ECO:0000256" key="10">
    <source>
        <dbReference type="RuleBase" id="RU361274"/>
    </source>
</evidence>
<accession>A0A0P1P0T3</accession>
<reference evidence="12" key="1">
    <citation type="submission" date="2015-11" db="EMBL/GenBank/DDBJ databases">
        <authorList>
            <person name="Varghese N."/>
        </authorList>
    </citation>
    <scope>NUCLEOTIDE SEQUENCE [LARGE SCALE GENOMIC DNA]</scope>
    <source>
        <strain evidence="12">JGI-23</strain>
    </source>
</reference>
<proteinExistence type="inferred from homology"/>
<dbReference type="OrthoDB" id="4279at2"/>
<keyword evidence="12" id="KW-1185">Reference proteome</keyword>
<comment type="catalytic activity">
    <reaction evidence="8">
        <text>adenosine + phosphate = alpha-D-ribose 1-phosphate + adenine</text>
        <dbReference type="Rhea" id="RHEA:27642"/>
        <dbReference type="ChEBI" id="CHEBI:16335"/>
        <dbReference type="ChEBI" id="CHEBI:16708"/>
        <dbReference type="ChEBI" id="CHEBI:43474"/>
        <dbReference type="ChEBI" id="CHEBI:57720"/>
        <dbReference type="EC" id="2.4.2.1"/>
    </reaction>
    <physiologicalReaction direction="left-to-right" evidence="8">
        <dbReference type="Rhea" id="RHEA:27643"/>
    </physiologicalReaction>
</comment>
<dbReference type="GO" id="GO:0016787">
    <property type="term" value="F:hydrolase activity"/>
    <property type="evidence" value="ECO:0007669"/>
    <property type="project" value="UniProtKB-KW"/>
</dbReference>
<dbReference type="EMBL" id="CZVW01000022">
    <property type="protein sequence ID" value="CUT04313.1"/>
    <property type="molecule type" value="Genomic_DNA"/>
</dbReference>
<dbReference type="InterPro" id="IPR011324">
    <property type="entry name" value="Cytotoxic_necrot_fac-like_cat"/>
</dbReference>
<dbReference type="NCBIfam" id="TIGR00726">
    <property type="entry name" value="peptidoglycan editing factor PgeF"/>
    <property type="match status" value="1"/>
</dbReference>
<evidence type="ECO:0000256" key="4">
    <source>
        <dbReference type="ARBA" id="ARBA00022723"/>
    </source>
</evidence>
<evidence type="ECO:0000256" key="6">
    <source>
        <dbReference type="ARBA" id="ARBA00022833"/>
    </source>
</evidence>
<keyword evidence="3" id="KW-0808">Transferase</keyword>
<sequence>MKSDEVYLLKPEIFEKFDNLLAILATRKSVNSDRTFNFGFTKNNDPEEVKNNRRILLEQLGISETQLAIPKQIHSSNICFVEKPGIYDECDALVTDKKEIFLVVSVADCSPVYIYDPKKKIISLVHCGWRGASEKIVEKTVAFIRDKFKSEPRDLIVHIGACASVCCYEVDKEFDKIFDVRFLRFKRNGKYHFDLKGEIYAQLVKSGVKFENISVSPYCTICGGDIFHSYRRDGENSGRMWALFGMR</sequence>
<dbReference type="PANTHER" id="PTHR30616:SF2">
    <property type="entry name" value="PURINE NUCLEOSIDE PHOSPHORYLASE LACC1"/>
    <property type="match status" value="1"/>
</dbReference>
<organism evidence="11 12">
    <name type="scientific">Candidatus Chryseopegocella kryptomonas</name>
    <dbReference type="NCBI Taxonomy" id="1633643"/>
    <lineage>
        <taxon>Bacteria</taxon>
        <taxon>Pseudomonadati</taxon>
        <taxon>Candidatus Kryptoniota</taxon>
        <taxon>Candidatus Chryseopegocella</taxon>
    </lineage>
</organism>
<evidence type="ECO:0000256" key="1">
    <source>
        <dbReference type="ARBA" id="ARBA00000553"/>
    </source>
</evidence>
<name>A0A0P1P0T3_9BACT</name>
<keyword evidence="5" id="KW-0378">Hydrolase</keyword>
<dbReference type="GO" id="GO:0017061">
    <property type="term" value="F:S-methyl-5-thioadenosine phosphorylase activity"/>
    <property type="evidence" value="ECO:0007669"/>
    <property type="project" value="UniProtKB-EC"/>
</dbReference>
<keyword evidence="4" id="KW-0479">Metal-binding</keyword>